<dbReference type="GO" id="GO:0050660">
    <property type="term" value="F:flavin adenine dinucleotide binding"/>
    <property type="evidence" value="ECO:0007669"/>
    <property type="project" value="InterPro"/>
</dbReference>
<gene>
    <name evidence="8" type="ORF">H2204_010277</name>
</gene>
<evidence type="ECO:0000256" key="4">
    <source>
        <dbReference type="ARBA" id="ARBA00022827"/>
    </source>
</evidence>
<keyword evidence="3" id="KW-0285">Flavoprotein</keyword>
<comment type="cofactor">
    <cofactor evidence="1">
        <name>FAD</name>
        <dbReference type="ChEBI" id="CHEBI:57692"/>
    </cofactor>
</comment>
<protein>
    <recommendedName>
        <fullName evidence="10">Cyclohexanone monooxygenase</fullName>
    </recommendedName>
</protein>
<name>A0AA39CSY4_9EURO</name>
<evidence type="ECO:0000256" key="5">
    <source>
        <dbReference type="ARBA" id="ARBA00022857"/>
    </source>
</evidence>
<evidence type="ECO:0008006" key="10">
    <source>
        <dbReference type="Google" id="ProtNLM"/>
    </source>
</evidence>
<evidence type="ECO:0000256" key="3">
    <source>
        <dbReference type="ARBA" id="ARBA00022630"/>
    </source>
</evidence>
<dbReference type="SUPFAM" id="SSF51905">
    <property type="entry name" value="FAD/NAD(P)-binding domain"/>
    <property type="match status" value="2"/>
</dbReference>
<dbReference type="GO" id="GO:0004499">
    <property type="term" value="F:N,N-dimethylaniline monooxygenase activity"/>
    <property type="evidence" value="ECO:0007669"/>
    <property type="project" value="InterPro"/>
</dbReference>
<dbReference type="InterPro" id="IPR050775">
    <property type="entry name" value="FAD-binding_Monooxygenases"/>
</dbReference>
<evidence type="ECO:0000256" key="2">
    <source>
        <dbReference type="ARBA" id="ARBA00010139"/>
    </source>
</evidence>
<evidence type="ECO:0000313" key="8">
    <source>
        <dbReference type="EMBL" id="KAJ9625978.1"/>
    </source>
</evidence>
<evidence type="ECO:0000256" key="6">
    <source>
        <dbReference type="ARBA" id="ARBA00023002"/>
    </source>
</evidence>
<sequence length="545" mass="61637">MVAVTQNGICPPGEVDVVIVGAGFGGIYLLHKLRKIGYSVQAFESAGGLGGVWRRNAYPGARVDTNVPYYEFAVDEIWKDWYWKETYPGRDELCDYFDYIDTKWDLSKDIKFNTTVVSAHFDPDQNKWTVRTDAGDCIKTRFFLPCTGVASKIYVPHMKGLETFRGPSFHTARWPEAGVDIEGKRVGVIGTGASGVQVIQEMGPYVKQLTVFQRTANMALPMGQQKLSKADQDREKPNYPQQHAFVKKSKKGFPIVGRDKKTAEDSPQERKEFWETLWQKQGFHPWTGNYKDLVYDQDANDEFYLFWRDKVTQRITRTNDPDLIENLAPRKPPHPFGVKRTSLEQNYYEIYNQDNVELVNIKKNPIIEITPTGVTTAEKTYELDVLVLATGFDAVTGGLCLMDIRGIDNASLKDKWEKGTSTYLGIATSGFPNMLMMYGPHSPGAFAVGPTLNEVQGDWIISCMQHMDRKNFARVDVSRAAETHWSKHVNTLVNSSLFPKANGWWVGGNIPGKPREALSYIGGLEQYRKTIDQCCENGYEGFVFT</sequence>
<reference evidence="8" key="1">
    <citation type="submission" date="2022-10" db="EMBL/GenBank/DDBJ databases">
        <title>Culturing micro-colonial fungi from biological soil crusts in the Mojave desert and describing Neophaeococcomyces mojavensis, and introducing the new genera and species Taxawa tesnikishii.</title>
        <authorList>
            <person name="Kurbessoian T."/>
            <person name="Stajich J.E."/>
        </authorList>
    </citation>
    <scope>NUCLEOTIDE SEQUENCE</scope>
    <source>
        <strain evidence="8">TK_35</strain>
    </source>
</reference>
<dbReference type="PANTHER" id="PTHR43098:SF3">
    <property type="entry name" value="L-ORNITHINE N(5)-MONOOXYGENASE-RELATED"/>
    <property type="match status" value="1"/>
</dbReference>
<accession>A0AA39CSY4</accession>
<comment type="caution">
    <text evidence="8">The sequence shown here is derived from an EMBL/GenBank/DDBJ whole genome shotgun (WGS) entry which is preliminary data.</text>
</comment>
<organism evidence="8 9">
    <name type="scientific">Knufia peltigerae</name>
    <dbReference type="NCBI Taxonomy" id="1002370"/>
    <lineage>
        <taxon>Eukaryota</taxon>
        <taxon>Fungi</taxon>
        <taxon>Dikarya</taxon>
        <taxon>Ascomycota</taxon>
        <taxon>Pezizomycotina</taxon>
        <taxon>Eurotiomycetes</taxon>
        <taxon>Chaetothyriomycetidae</taxon>
        <taxon>Chaetothyriales</taxon>
        <taxon>Trichomeriaceae</taxon>
        <taxon>Knufia</taxon>
    </lineage>
</organism>
<dbReference type="AlphaFoldDB" id="A0AA39CSY4"/>
<proteinExistence type="inferred from homology"/>
<keyword evidence="6" id="KW-0560">Oxidoreductase</keyword>
<evidence type="ECO:0000256" key="1">
    <source>
        <dbReference type="ARBA" id="ARBA00001974"/>
    </source>
</evidence>
<keyword evidence="5" id="KW-0521">NADP</keyword>
<keyword evidence="9" id="KW-1185">Reference proteome</keyword>
<dbReference type="InterPro" id="IPR036188">
    <property type="entry name" value="FAD/NAD-bd_sf"/>
</dbReference>
<dbReference type="Pfam" id="PF00743">
    <property type="entry name" value="FMO-like"/>
    <property type="match status" value="1"/>
</dbReference>
<dbReference type="InterPro" id="IPR020946">
    <property type="entry name" value="Flavin_mOase-like"/>
</dbReference>
<dbReference type="EMBL" id="JAPDRN010000085">
    <property type="protein sequence ID" value="KAJ9625978.1"/>
    <property type="molecule type" value="Genomic_DNA"/>
</dbReference>
<evidence type="ECO:0000313" key="9">
    <source>
        <dbReference type="Proteomes" id="UP001172681"/>
    </source>
</evidence>
<dbReference type="GO" id="GO:0050661">
    <property type="term" value="F:NADP binding"/>
    <property type="evidence" value="ECO:0007669"/>
    <property type="project" value="InterPro"/>
</dbReference>
<keyword evidence="7" id="KW-0503">Monooxygenase</keyword>
<dbReference type="Gene3D" id="3.50.50.60">
    <property type="entry name" value="FAD/NAD(P)-binding domain"/>
    <property type="match status" value="2"/>
</dbReference>
<dbReference type="PANTHER" id="PTHR43098">
    <property type="entry name" value="L-ORNITHINE N(5)-MONOOXYGENASE-RELATED"/>
    <property type="match status" value="1"/>
</dbReference>
<dbReference type="Proteomes" id="UP001172681">
    <property type="component" value="Unassembled WGS sequence"/>
</dbReference>
<comment type="similarity">
    <text evidence="2">Belongs to the FAD-binding monooxygenase family.</text>
</comment>
<evidence type="ECO:0000256" key="7">
    <source>
        <dbReference type="ARBA" id="ARBA00023033"/>
    </source>
</evidence>
<keyword evidence="4" id="KW-0274">FAD</keyword>